<dbReference type="SUPFAM" id="SSF52156">
    <property type="entry name" value="Initiation factor IF2/eIF5b, domain 3"/>
    <property type="match status" value="1"/>
</dbReference>
<proteinExistence type="inferred from homology"/>
<dbReference type="GO" id="GO:0003743">
    <property type="term" value="F:translation initiation factor activity"/>
    <property type="evidence" value="ECO:0007669"/>
    <property type="project" value="UniProtKB-KW"/>
</dbReference>
<dbReference type="InterPro" id="IPR009000">
    <property type="entry name" value="Transl_B-barrel_sf"/>
</dbReference>
<dbReference type="FunFam" id="2.40.30.10:FF:000008">
    <property type="entry name" value="Translation initiation factor IF-2"/>
    <property type="match status" value="1"/>
</dbReference>
<evidence type="ECO:0000313" key="14">
    <source>
        <dbReference type="Proteomes" id="UP000038010"/>
    </source>
</evidence>
<dbReference type="CDD" id="cd01887">
    <property type="entry name" value="IF2_eIF5B"/>
    <property type="match status" value="1"/>
</dbReference>
<dbReference type="GO" id="GO:0005739">
    <property type="term" value="C:mitochondrion"/>
    <property type="evidence" value="ECO:0007669"/>
    <property type="project" value="UniProtKB-SubCell"/>
</dbReference>
<keyword evidence="3 13" id="KW-0396">Initiation factor</keyword>
<feature type="compositionally biased region" description="Polar residues" evidence="11">
    <location>
        <begin position="147"/>
        <end position="160"/>
    </location>
</feature>
<dbReference type="PROSITE" id="PS51722">
    <property type="entry name" value="G_TR_2"/>
    <property type="match status" value="1"/>
</dbReference>
<feature type="compositionally biased region" description="Basic and acidic residues" evidence="11">
    <location>
        <begin position="172"/>
        <end position="184"/>
    </location>
</feature>
<dbReference type="AlphaFoldDB" id="A0A0N1HA60"/>
<dbReference type="SUPFAM" id="SSF52540">
    <property type="entry name" value="P-loop containing nucleoside triphosphate hydrolases"/>
    <property type="match status" value="1"/>
</dbReference>
<gene>
    <name evidence="13" type="ORF">AB675_8779</name>
</gene>
<feature type="region of interest" description="Disordered" evidence="11">
    <location>
        <begin position="221"/>
        <end position="306"/>
    </location>
</feature>
<dbReference type="PANTHER" id="PTHR43381:SF20">
    <property type="entry name" value="TRANSLATION INITIATION FACTOR IF-2, MITOCHONDRIAL"/>
    <property type="match status" value="1"/>
</dbReference>
<feature type="domain" description="Tr-type G" evidence="12">
    <location>
        <begin position="470"/>
        <end position="639"/>
    </location>
</feature>
<evidence type="ECO:0000313" key="13">
    <source>
        <dbReference type="EMBL" id="KPI44642.1"/>
    </source>
</evidence>
<dbReference type="STRING" id="1664694.A0A0N1HA60"/>
<evidence type="ECO:0000256" key="11">
    <source>
        <dbReference type="SAM" id="MobiDB-lite"/>
    </source>
</evidence>
<feature type="compositionally biased region" description="Acidic residues" evidence="11">
    <location>
        <begin position="287"/>
        <end position="305"/>
    </location>
</feature>
<dbReference type="VEuPathDB" id="FungiDB:AB675_8779"/>
<keyword evidence="4" id="KW-0547">Nucleotide-binding</keyword>
<dbReference type="NCBIfam" id="TIGR00231">
    <property type="entry name" value="small_GTP"/>
    <property type="match status" value="1"/>
</dbReference>
<dbReference type="Pfam" id="PF00009">
    <property type="entry name" value="GTP_EFTU"/>
    <property type="match status" value="1"/>
</dbReference>
<dbReference type="InterPro" id="IPR000795">
    <property type="entry name" value="T_Tr_GTP-bd_dom"/>
</dbReference>
<keyword evidence="14" id="KW-1185">Reference proteome</keyword>
<evidence type="ECO:0000256" key="1">
    <source>
        <dbReference type="ARBA" id="ARBA00004173"/>
    </source>
</evidence>
<evidence type="ECO:0000256" key="4">
    <source>
        <dbReference type="ARBA" id="ARBA00022741"/>
    </source>
</evidence>
<evidence type="ECO:0000256" key="3">
    <source>
        <dbReference type="ARBA" id="ARBA00022540"/>
    </source>
</evidence>
<protein>
    <recommendedName>
        <fullName evidence="10">Translation initiation factor IF-2, mitochondrial</fullName>
    </recommendedName>
</protein>
<dbReference type="InterPro" id="IPR027417">
    <property type="entry name" value="P-loop_NTPase"/>
</dbReference>
<feature type="compositionally biased region" description="Polar residues" evidence="11">
    <location>
        <begin position="222"/>
        <end position="233"/>
    </location>
</feature>
<dbReference type="GO" id="GO:0005525">
    <property type="term" value="F:GTP binding"/>
    <property type="evidence" value="ECO:0007669"/>
    <property type="project" value="UniProtKB-KW"/>
</dbReference>
<dbReference type="PANTHER" id="PTHR43381">
    <property type="entry name" value="TRANSLATION INITIATION FACTOR IF-2-RELATED"/>
    <property type="match status" value="1"/>
</dbReference>
<keyword evidence="8" id="KW-0342">GTP-binding</keyword>
<feature type="compositionally biased region" description="Basic and acidic residues" evidence="11">
    <location>
        <begin position="249"/>
        <end position="281"/>
    </location>
</feature>
<feature type="compositionally biased region" description="Polar residues" evidence="11">
    <location>
        <begin position="324"/>
        <end position="335"/>
    </location>
</feature>
<dbReference type="InterPro" id="IPR015760">
    <property type="entry name" value="TIF_IF2"/>
</dbReference>
<evidence type="ECO:0000256" key="9">
    <source>
        <dbReference type="ARBA" id="ARBA00025162"/>
    </source>
</evidence>
<dbReference type="InterPro" id="IPR053905">
    <property type="entry name" value="EF-G-like_DII"/>
</dbReference>
<feature type="region of interest" description="Disordered" evidence="11">
    <location>
        <begin position="28"/>
        <end position="209"/>
    </location>
</feature>
<feature type="region of interest" description="Disordered" evidence="11">
    <location>
        <begin position="323"/>
        <end position="384"/>
    </location>
</feature>
<feature type="compositionally biased region" description="Polar residues" evidence="11">
    <location>
        <begin position="88"/>
        <end position="97"/>
    </location>
</feature>
<dbReference type="InterPro" id="IPR005225">
    <property type="entry name" value="Small_GTP-bd"/>
</dbReference>
<dbReference type="GO" id="GO:0003924">
    <property type="term" value="F:GTPase activity"/>
    <property type="evidence" value="ECO:0007669"/>
    <property type="project" value="InterPro"/>
</dbReference>
<reference evidence="13 14" key="1">
    <citation type="submission" date="2015-06" db="EMBL/GenBank/DDBJ databases">
        <title>Draft genome of the ant-associated black yeast Phialophora attae CBS 131958.</title>
        <authorList>
            <person name="Moreno L.F."/>
            <person name="Stielow B.J."/>
            <person name="de Hoog S."/>
            <person name="Vicente V.A."/>
            <person name="Weiss V.A."/>
            <person name="de Vries M."/>
            <person name="Cruz L.M."/>
            <person name="Souza E.M."/>
        </authorList>
    </citation>
    <scope>NUCLEOTIDE SEQUENCE [LARGE SCALE GENOMIC DNA]</scope>
    <source>
        <strain evidence="13 14">CBS 131958</strain>
    </source>
</reference>
<dbReference type="CDD" id="cd03702">
    <property type="entry name" value="IF2_mtIF2_II"/>
    <property type="match status" value="1"/>
</dbReference>
<feature type="compositionally biased region" description="Basic and acidic residues" evidence="11">
    <location>
        <begin position="337"/>
        <end position="354"/>
    </location>
</feature>
<dbReference type="Proteomes" id="UP000038010">
    <property type="component" value="Unassembled WGS sequence"/>
</dbReference>
<comment type="subcellular location">
    <subcellularLocation>
        <location evidence="1">Mitochondrion</location>
    </subcellularLocation>
</comment>
<dbReference type="EMBL" id="LFJN01000003">
    <property type="protein sequence ID" value="KPI44642.1"/>
    <property type="molecule type" value="Genomic_DNA"/>
</dbReference>
<dbReference type="InterPro" id="IPR000178">
    <property type="entry name" value="TF_IF2_bacterial-like"/>
</dbReference>
<accession>A0A0N1HA60</accession>
<dbReference type="FunFam" id="3.40.50.300:FF:000019">
    <property type="entry name" value="Translation initiation factor IF-2"/>
    <property type="match status" value="1"/>
</dbReference>
<dbReference type="Pfam" id="PF11987">
    <property type="entry name" value="IF-2"/>
    <property type="match status" value="1"/>
</dbReference>
<organism evidence="13 14">
    <name type="scientific">Cyphellophora attinorum</name>
    <dbReference type="NCBI Taxonomy" id="1664694"/>
    <lineage>
        <taxon>Eukaryota</taxon>
        <taxon>Fungi</taxon>
        <taxon>Dikarya</taxon>
        <taxon>Ascomycota</taxon>
        <taxon>Pezizomycotina</taxon>
        <taxon>Eurotiomycetes</taxon>
        <taxon>Chaetothyriomycetidae</taxon>
        <taxon>Chaetothyriales</taxon>
        <taxon>Cyphellophoraceae</taxon>
        <taxon>Cyphellophora</taxon>
    </lineage>
</organism>
<evidence type="ECO:0000256" key="10">
    <source>
        <dbReference type="ARBA" id="ARBA00044200"/>
    </source>
</evidence>
<dbReference type="SUPFAM" id="SSF50447">
    <property type="entry name" value="Translation proteins"/>
    <property type="match status" value="2"/>
</dbReference>
<evidence type="ECO:0000256" key="5">
    <source>
        <dbReference type="ARBA" id="ARBA00022917"/>
    </source>
</evidence>
<comment type="function">
    <text evidence="9">One of the essential components for the initiation of protein synthesis. Protects formylmethionyl-tRNA from spontaneous hydrolysis and promotes its binding to the 30S ribosomal subunits. Also involved in the hydrolysis of GTP during the formation of the 70S ribosomal complex.</text>
</comment>
<dbReference type="InterPro" id="IPR036925">
    <property type="entry name" value="TIF_IF2_dom3_sf"/>
</dbReference>
<comment type="caution">
    <text evidence="13">The sequence shown here is derived from an EMBL/GenBank/DDBJ whole genome shotgun (WGS) entry which is preliminary data.</text>
</comment>
<evidence type="ECO:0000256" key="2">
    <source>
        <dbReference type="ARBA" id="ARBA00007733"/>
    </source>
</evidence>
<dbReference type="OrthoDB" id="361630at2759"/>
<dbReference type="InterPro" id="IPR044145">
    <property type="entry name" value="IF2_II"/>
</dbReference>
<dbReference type="Gene3D" id="3.40.50.300">
    <property type="entry name" value="P-loop containing nucleotide triphosphate hydrolases"/>
    <property type="match status" value="1"/>
</dbReference>
<sequence length="980" mass="107207">MQSQQLCLFGAFRRGLAPYARAQAAKRSSRAYISRTNPLQRPATAAAQERDDDDEPIIRYQTAPERNSPLFRSGSARADAPRGVGDYSATNSRQPVRTTPDREAGPTSRYQPAGSNASSGLDSLLNSLGQTNPAPAWSTPRRDPQRQRTAVDSYGDQQPQLRFRRTGSHPSYSREPDSGSDRYSSRPAYSTSLNYADGAADRSRGRQAGMRRNDAALDLFQERSSNNDNYSRQSPRDFNGSYGRQNGRRRPEGEFGRRQEGGFSRRQEGGLGRRPETKEAEANPPEPETETSIDVEDYDLDPLDAVEDRVVDRRTYRASRADRYTTTAEPVQSVSEEAEKAQRAKERAKERELENVESIMEGESGRRRNRKKAKKAQPQVVQAPSRPTLKIPEFISVQHMAQALGLRLEPFIEKLEEEGFEGATYDHLLDSGTASMFADLYGYEPVLATVETQADLVARPPAEDTSLLPPRPPIVTIMGHVDHGKTTILDYLRKANVVASEHGGITQHIGAFSVVMPITEQRITFLDTPGHAAFLDMRRRGANVTDIVVLVVAADDSVMPQTKEAIKHALDANVQIIVAINKIDKPDADVEKVKNDLNGEGIEVEGRGGDIQAIELSGKTGQGMDALEEAIITLSEVSDFRAETTGAAEGWIIESKVTLAGRVATVLVRRGTLHVGDFIVAGNTWARVRTLRNDVGDLVSEAAPGTPVQIDGWRGEDPVAGLEVLQADDEQHAKDVVAIRLEKADALKTATDIVAINASRAEASEARAKVLEWQNEQGFRSKKQQRIRLRDTRTGWLDSGPEAGPRKVHFVVKADVAGSVEAIVAAVGAIGNHEVQANVIHSATGALSESDIRMLATSGEVSYGITFNQPILDYNVIYKLTDAVKEKVSAELPPLITTKVIGEAEVLQVFEVGKKNNKMRIAGCSISNGIVSRAQKVRVLRGDSEIFSGSLSGLKNVKKDVTEMRKGSECGMAFEAGRMP</sequence>
<evidence type="ECO:0000259" key="12">
    <source>
        <dbReference type="PROSITE" id="PS51722"/>
    </source>
</evidence>
<comment type="similarity">
    <text evidence="2">Belongs to the TRAFAC class translation factor GTPase superfamily. Classic translation factor GTPase family. IF-2 subfamily.</text>
</comment>
<evidence type="ECO:0000256" key="6">
    <source>
        <dbReference type="ARBA" id="ARBA00022946"/>
    </source>
</evidence>
<dbReference type="PROSITE" id="PS01176">
    <property type="entry name" value="IF2"/>
    <property type="match status" value="1"/>
</dbReference>
<keyword evidence="7" id="KW-0496">Mitochondrion</keyword>
<name>A0A0N1HA60_9EURO</name>
<feature type="compositionally biased region" description="Low complexity" evidence="11">
    <location>
        <begin position="113"/>
        <end position="129"/>
    </location>
</feature>
<dbReference type="Gene3D" id="3.40.50.10050">
    <property type="entry name" value="Translation initiation factor IF- 2, domain 3"/>
    <property type="match status" value="1"/>
</dbReference>
<keyword evidence="5" id="KW-0648">Protein biosynthesis</keyword>
<dbReference type="GeneID" id="28741134"/>
<evidence type="ECO:0000256" key="7">
    <source>
        <dbReference type="ARBA" id="ARBA00023128"/>
    </source>
</evidence>
<dbReference type="Pfam" id="PF22042">
    <property type="entry name" value="EF-G_D2"/>
    <property type="match status" value="1"/>
</dbReference>
<dbReference type="Gene3D" id="2.40.30.10">
    <property type="entry name" value="Translation factors"/>
    <property type="match status" value="2"/>
</dbReference>
<dbReference type="RefSeq" id="XP_018004605.1">
    <property type="nucleotide sequence ID" value="XM_018149254.1"/>
</dbReference>
<keyword evidence="6" id="KW-0809">Transit peptide</keyword>
<evidence type="ECO:0000256" key="8">
    <source>
        <dbReference type="ARBA" id="ARBA00023134"/>
    </source>
</evidence>
<dbReference type="InterPro" id="IPR023115">
    <property type="entry name" value="TIF_IF2_dom3"/>
</dbReference>